<keyword evidence="6" id="KW-1185">Reference proteome</keyword>
<dbReference type="PANTHER" id="PTHR30061:SF50">
    <property type="entry name" value="MALTOSE_MALTODEXTRIN-BINDING PERIPLASMIC PROTEIN"/>
    <property type="match status" value="1"/>
</dbReference>
<dbReference type="Gene3D" id="3.40.190.10">
    <property type="entry name" value="Periplasmic binding protein-like II"/>
    <property type="match status" value="1"/>
</dbReference>
<comment type="caution">
    <text evidence="5">The sequence shown here is derived from an EMBL/GenBank/DDBJ whole genome shotgun (WGS) entry which is preliminary data.</text>
</comment>
<evidence type="ECO:0000313" key="5">
    <source>
        <dbReference type="EMBL" id="GAA1501622.1"/>
    </source>
</evidence>
<dbReference type="RefSeq" id="WP_344293993.1">
    <property type="nucleotide sequence ID" value="NZ_BAAAPF010000314.1"/>
</dbReference>
<protein>
    <submittedName>
        <fullName evidence="5">Extracellular solute-binding protein</fullName>
    </submittedName>
</protein>
<evidence type="ECO:0000256" key="4">
    <source>
        <dbReference type="SAM" id="MobiDB-lite"/>
    </source>
</evidence>
<proteinExistence type="inferred from homology"/>
<sequence length="471" mass="49725">MLRRLTSPGRAAPGPAPGTAPGAPGDPAAPSLRALLRRGARLAVGAAATVARSGCGSTIAQGFTGGEPPADRLNFWNPFTGGDGARMVAMQQEYEKAHPENSLRATTFVWGNPYYTKLSLATVGDRPPHVAVAHLSKLPVLARAGLLTELPGDALAGQGMTPEKFDAKPWRKSHVDDRLYGVPLDTHPFVLYFRTDIAEKAGLLDGGELAGVDGPDEFAAALRAAKEVTGAFGGSVASIKDSATQFRLFLSFYTQLGGRPLVADAGATVTVDLDAAEEALAYIRRLGEEKLIPTGADGQAAITMLTTGQAGFLMDGVWQIVAVLDSKVGFDMRPLPRIFSDAPYACFADSHALVLPRQPKRDDARVDLSLEFAASLLDSSRLWAEGGHIPAWLPTQRSAAYRELTPQSHYTEAAEGAAYDPVAWYGGAGSNLQINVGDAVTAALTGRSSPRAAAERVRSELRTLADVESPI</sequence>
<dbReference type="InterPro" id="IPR006059">
    <property type="entry name" value="SBP"/>
</dbReference>
<dbReference type="Pfam" id="PF01547">
    <property type="entry name" value="SBP_bac_1"/>
    <property type="match status" value="1"/>
</dbReference>
<dbReference type="PANTHER" id="PTHR30061">
    <property type="entry name" value="MALTOSE-BINDING PERIPLASMIC PROTEIN"/>
    <property type="match status" value="1"/>
</dbReference>
<accession>A0ABP4KDV8</accession>
<dbReference type="EMBL" id="BAAAPF010000314">
    <property type="protein sequence ID" value="GAA1501622.1"/>
    <property type="molecule type" value="Genomic_DNA"/>
</dbReference>
<evidence type="ECO:0000313" key="6">
    <source>
        <dbReference type="Proteomes" id="UP001500443"/>
    </source>
</evidence>
<evidence type="ECO:0000256" key="3">
    <source>
        <dbReference type="ARBA" id="ARBA00022729"/>
    </source>
</evidence>
<feature type="compositionally biased region" description="Low complexity" evidence="4">
    <location>
        <begin position="8"/>
        <end position="30"/>
    </location>
</feature>
<feature type="region of interest" description="Disordered" evidence="4">
    <location>
        <begin position="1"/>
        <end position="30"/>
    </location>
</feature>
<reference evidence="6" key="1">
    <citation type="journal article" date="2019" name="Int. J. Syst. Evol. Microbiol.">
        <title>The Global Catalogue of Microorganisms (GCM) 10K type strain sequencing project: providing services to taxonomists for standard genome sequencing and annotation.</title>
        <authorList>
            <consortium name="The Broad Institute Genomics Platform"/>
            <consortium name="The Broad Institute Genome Sequencing Center for Infectious Disease"/>
            <person name="Wu L."/>
            <person name="Ma J."/>
        </authorList>
    </citation>
    <scope>NUCLEOTIDE SEQUENCE [LARGE SCALE GENOMIC DNA]</scope>
    <source>
        <strain evidence="6">JCM 15481</strain>
    </source>
</reference>
<keyword evidence="2" id="KW-0813">Transport</keyword>
<evidence type="ECO:0000256" key="1">
    <source>
        <dbReference type="ARBA" id="ARBA00008520"/>
    </source>
</evidence>
<organism evidence="5 6">
    <name type="scientific">Streptomyces synnematoformans</name>
    <dbReference type="NCBI Taxonomy" id="415721"/>
    <lineage>
        <taxon>Bacteria</taxon>
        <taxon>Bacillati</taxon>
        <taxon>Actinomycetota</taxon>
        <taxon>Actinomycetes</taxon>
        <taxon>Kitasatosporales</taxon>
        <taxon>Streptomycetaceae</taxon>
        <taxon>Streptomyces</taxon>
    </lineage>
</organism>
<name>A0ABP4KDV8_9ACTN</name>
<keyword evidence="3" id="KW-0732">Signal</keyword>
<gene>
    <name evidence="5" type="ORF">GCM10009802_58340</name>
</gene>
<dbReference type="Proteomes" id="UP001500443">
    <property type="component" value="Unassembled WGS sequence"/>
</dbReference>
<dbReference type="SUPFAM" id="SSF53850">
    <property type="entry name" value="Periplasmic binding protein-like II"/>
    <property type="match status" value="1"/>
</dbReference>
<evidence type="ECO:0000256" key="2">
    <source>
        <dbReference type="ARBA" id="ARBA00022448"/>
    </source>
</evidence>
<comment type="similarity">
    <text evidence="1">Belongs to the bacterial solute-binding protein 1 family.</text>
</comment>